<dbReference type="SMART" id="SM00855">
    <property type="entry name" value="PGAM"/>
    <property type="match status" value="1"/>
</dbReference>
<dbReference type="InterPro" id="IPR013078">
    <property type="entry name" value="His_Pase_superF_clade-1"/>
</dbReference>
<dbReference type="CDD" id="cd07067">
    <property type="entry name" value="HP_PGM_like"/>
    <property type="match status" value="1"/>
</dbReference>
<dbReference type="EMBL" id="CP001678">
    <property type="protein sequence ID" value="ACT58022.1"/>
    <property type="molecule type" value="Genomic_DNA"/>
</dbReference>
<gene>
    <name evidence="1" type="ordered locus">Hbal_0320</name>
</gene>
<dbReference type="KEGG" id="hba:Hbal_0320"/>
<dbReference type="Proteomes" id="UP000002745">
    <property type="component" value="Chromosome"/>
</dbReference>
<dbReference type="Gene3D" id="3.40.50.1240">
    <property type="entry name" value="Phosphoglycerate mutase-like"/>
    <property type="match status" value="1"/>
</dbReference>
<organism evidence="1 2">
    <name type="scientific">Hirschia baltica (strain ATCC 49814 / DSM 5838 / IFAM 1418)</name>
    <dbReference type="NCBI Taxonomy" id="582402"/>
    <lineage>
        <taxon>Bacteria</taxon>
        <taxon>Pseudomonadati</taxon>
        <taxon>Pseudomonadota</taxon>
        <taxon>Alphaproteobacteria</taxon>
        <taxon>Hyphomonadales</taxon>
        <taxon>Hyphomonadaceae</taxon>
        <taxon>Hirschia</taxon>
    </lineage>
</organism>
<dbReference type="InterPro" id="IPR029033">
    <property type="entry name" value="His_PPase_superfam"/>
</dbReference>
<evidence type="ECO:0000313" key="2">
    <source>
        <dbReference type="Proteomes" id="UP000002745"/>
    </source>
</evidence>
<dbReference type="eggNOG" id="COG2062">
    <property type="taxonomic scope" value="Bacteria"/>
</dbReference>
<dbReference type="RefSeq" id="WP_012778180.1">
    <property type="nucleotide sequence ID" value="NC_012982.1"/>
</dbReference>
<accession>C6XM79</accession>
<dbReference type="AlphaFoldDB" id="C6XM79"/>
<name>C6XM79_HIRBI</name>
<dbReference type="HOGENOM" id="CLU_084603_2_3_5"/>
<dbReference type="PANTHER" id="PTHR47623">
    <property type="entry name" value="OS09G0287300 PROTEIN"/>
    <property type="match status" value="1"/>
</dbReference>
<sequence>MIEFILFRHAKTQPAKHGQSDHDRRLTPRGINDAKLVATKLYSLGARPDLILHSDAQRCCETLNAVQSIFNTPPASSIPELYLAESHVVMAQANLMAATTDCKSILLIGHNPGLQLLAMDLANGQEENDIRIRMAFPTSAAAFYRRENDQQDWALNTFITPKELKHG</sequence>
<dbReference type="SUPFAM" id="SSF53254">
    <property type="entry name" value="Phosphoglycerate mutase-like"/>
    <property type="match status" value="1"/>
</dbReference>
<dbReference type="OrthoDB" id="9810154at2"/>
<evidence type="ECO:0000313" key="1">
    <source>
        <dbReference type="EMBL" id="ACT58022.1"/>
    </source>
</evidence>
<reference evidence="2" key="1">
    <citation type="journal article" date="2011" name="J. Bacteriol.">
        <title>Genome sequences of eight morphologically diverse alphaproteobacteria.</title>
        <authorList>
            <consortium name="US DOE Joint Genome Institute"/>
            <person name="Brown P.J."/>
            <person name="Kysela D.T."/>
            <person name="Buechlein A."/>
            <person name="Hemmerich C."/>
            <person name="Brun Y.V."/>
        </authorList>
    </citation>
    <scope>NUCLEOTIDE SEQUENCE [LARGE SCALE GENOMIC DNA]</scope>
    <source>
        <strain evidence="2">ATCC 49814 / DSM 5838 / IFAM 1418</strain>
    </source>
</reference>
<proteinExistence type="predicted"/>
<keyword evidence="2" id="KW-1185">Reference proteome</keyword>
<dbReference type="STRING" id="582402.Hbal_0320"/>
<protein>
    <submittedName>
        <fullName evidence="1">Putative phosphohistidine phosphatase, SixA</fullName>
    </submittedName>
</protein>
<dbReference type="Pfam" id="PF00300">
    <property type="entry name" value="His_Phos_1"/>
    <property type="match status" value="1"/>
</dbReference>
<dbReference type="PANTHER" id="PTHR47623:SF1">
    <property type="entry name" value="OS09G0287300 PROTEIN"/>
    <property type="match status" value="1"/>
</dbReference>